<protein>
    <submittedName>
        <fullName evidence="7">HAD superfamily hydrolase/CDP-glycerol glycerophosphotransferase (TagB/SpsB family)</fullName>
    </submittedName>
</protein>
<dbReference type="Gene3D" id="3.40.50.12580">
    <property type="match status" value="1"/>
</dbReference>
<evidence type="ECO:0000313" key="8">
    <source>
        <dbReference type="Proteomes" id="UP000517315"/>
    </source>
</evidence>
<name>A0ABR6AXE7_9BACI</name>
<keyword evidence="4" id="KW-0808">Transferase</keyword>
<dbReference type="InterPro" id="IPR007554">
    <property type="entry name" value="Glycerophosphate_synth"/>
</dbReference>
<proteinExistence type="inferred from homology"/>
<evidence type="ECO:0000256" key="1">
    <source>
        <dbReference type="ARBA" id="ARBA00004202"/>
    </source>
</evidence>
<keyword evidence="7" id="KW-0378">Hydrolase</keyword>
<dbReference type="Pfam" id="PF04464">
    <property type="entry name" value="Glyphos_transf"/>
    <property type="match status" value="1"/>
</dbReference>
<dbReference type="SUPFAM" id="SSF56784">
    <property type="entry name" value="HAD-like"/>
    <property type="match status" value="1"/>
</dbReference>
<keyword evidence="3" id="KW-1003">Cell membrane</keyword>
<evidence type="ECO:0000256" key="3">
    <source>
        <dbReference type="ARBA" id="ARBA00022475"/>
    </source>
</evidence>
<keyword evidence="6" id="KW-0472">Membrane</keyword>
<accession>A0ABR6AXE7</accession>
<reference evidence="7 8" key="1">
    <citation type="submission" date="2020-08" db="EMBL/GenBank/DDBJ databases">
        <title>Functional genomics of gut bacteria from endangered species of beetles.</title>
        <authorList>
            <person name="Carlos-Shanley C."/>
        </authorList>
    </citation>
    <scope>NUCLEOTIDE SEQUENCE [LARGE SCALE GENOMIC DNA]</scope>
    <source>
        <strain evidence="7 8">S00152</strain>
    </source>
</reference>
<gene>
    <name evidence="7" type="ORF">HNP39_000123</name>
</gene>
<comment type="caution">
    <text evidence="7">The sequence shown here is derived from an EMBL/GenBank/DDBJ whole genome shotgun (WGS) entry which is preliminary data.</text>
</comment>
<keyword evidence="8" id="KW-1185">Reference proteome</keyword>
<dbReference type="RefSeq" id="WP_220482433.1">
    <property type="nucleotide sequence ID" value="NZ_JACJIG010000001.1"/>
</dbReference>
<keyword evidence="5" id="KW-0777">Teichoic acid biosynthesis</keyword>
<dbReference type="PANTHER" id="PTHR37316:SF3">
    <property type="entry name" value="TEICHOIC ACID GLYCEROL-PHOSPHATE TRANSFERASE"/>
    <property type="match status" value="1"/>
</dbReference>
<dbReference type="GO" id="GO:0016787">
    <property type="term" value="F:hydrolase activity"/>
    <property type="evidence" value="ECO:0007669"/>
    <property type="project" value="UniProtKB-KW"/>
</dbReference>
<dbReference type="InterPro" id="IPR023214">
    <property type="entry name" value="HAD_sf"/>
</dbReference>
<dbReference type="Gene3D" id="3.40.50.1000">
    <property type="entry name" value="HAD superfamily/HAD-like"/>
    <property type="match status" value="1"/>
</dbReference>
<dbReference type="InterPro" id="IPR043148">
    <property type="entry name" value="TagF_C"/>
</dbReference>
<dbReference type="Proteomes" id="UP000517315">
    <property type="component" value="Unassembled WGS sequence"/>
</dbReference>
<organism evidence="7 8">
    <name type="scientific">Bacillus aerius</name>
    <dbReference type="NCBI Taxonomy" id="293388"/>
    <lineage>
        <taxon>Bacteria</taxon>
        <taxon>Bacillati</taxon>
        <taxon>Bacillota</taxon>
        <taxon>Bacilli</taxon>
        <taxon>Bacillales</taxon>
        <taxon>Bacillaceae</taxon>
        <taxon>Bacillus</taxon>
    </lineage>
</organism>
<dbReference type="EMBL" id="JACJIG010000001">
    <property type="protein sequence ID" value="MBA8916411.1"/>
    <property type="molecule type" value="Genomic_DNA"/>
</dbReference>
<comment type="subcellular location">
    <subcellularLocation>
        <location evidence="1">Cell membrane</location>
        <topology evidence="1">Peripheral membrane protein</topology>
    </subcellularLocation>
</comment>
<sequence length="1036" mass="123316">MKNIRDKKLWIFNATNSFVGNPKWLFIYVNKYRPDITAYWMCDDEEVINRIRGLGYNAELYSSKKADKIKQQAGVFVVHQVKEHIPVLFKDEVVILNLWHGVGCKSIERKVNSVQLKERIYKKYIKYNSVFKNNQLFLVTSPLMENHFKEQVGIDDDKIIRAGYPAVTYKEPFSSYNHDVLKEKGLPEDTKIALYAPTFRDGSTTAFFGRAIPDMEKLVETLKEQNILMIFKMHYLVNNDYQYNLLKEKYKDCPHLLFWNEDNDIYEIFNKIDIAIMDYSSIFYDLLAAGVKHFTRYIFDYDEYNNLRDFVFDYKEMTFGKISNNFEELLDYLRSYEDNNEEDRREEIYDLFWKYTNENSFEEIIEKTLKFSPEKRDFPTLYSFDLFDTLIQRKTLEPVGIFFYVGEAARYSGLKFPSYLVENYPRVRSQAESYVRDYYKKSLIIREDDRLEIFFDDIMSRLQELYHLTDQQVEFLRAEEFKAEIENIEPMKDRVQYVVDLINQGNDVVLISDMYLPKAVILEMLKNADERLAELPLFLSSDYGDQKTTRKLYLRVFEEMNYNYSKWVHYGDNQVADFKAAKSLNIEAIHHKMTKFNAYEKQLVNRTRTYDSYLTSNLFARFRETNKDETSYYAYSYVSLYFVPYIHWAIKHAMRKGIDTLYFISRDGYYLKLIADSIIEANKYDIKTKYIYGSRKAWRIPSFIDKVDEEFYSVFGNFEGMTDFASVLDALSMNESKFDEIFPELSHLKSIDKIDKNTKEAIKTTAKNSLKYEAYLLSKAKEDREIITKYLKQEIDFNERFAFVEYWGRGYTQDCLDRLLNDAYGSEIETIFYYARSIYPTTGTSVRYNYTSKMTSLIFVESLFANIPYQSITSYFEKDGIIKPVIKSRMYEKKLHDAIKDYTVEFINHFYALPLTDEDNIERSLYDYAVDYFRVHPTDPYILNVFAPLKDSVRLYEPEVEYAPEITLKKVMPKLVGKPIDLETKNMKMSVARSSKSIKFLHRLEKKYLEKIQKRIRSRMARNKKILKNISNVFKV</sequence>
<evidence type="ECO:0000256" key="6">
    <source>
        <dbReference type="ARBA" id="ARBA00023136"/>
    </source>
</evidence>
<dbReference type="Gene3D" id="3.40.50.11820">
    <property type="match status" value="1"/>
</dbReference>
<evidence type="ECO:0000256" key="2">
    <source>
        <dbReference type="ARBA" id="ARBA00010488"/>
    </source>
</evidence>
<dbReference type="SUPFAM" id="SSF53756">
    <property type="entry name" value="UDP-Glycosyltransferase/glycogen phosphorylase"/>
    <property type="match status" value="1"/>
</dbReference>
<evidence type="ECO:0000256" key="4">
    <source>
        <dbReference type="ARBA" id="ARBA00022679"/>
    </source>
</evidence>
<dbReference type="PANTHER" id="PTHR37316">
    <property type="entry name" value="TEICHOIC ACID GLYCEROL-PHOSPHATE PRIMASE"/>
    <property type="match status" value="1"/>
</dbReference>
<dbReference type="Gene3D" id="1.10.150.400">
    <property type="match status" value="1"/>
</dbReference>
<evidence type="ECO:0000313" key="7">
    <source>
        <dbReference type="EMBL" id="MBA8916411.1"/>
    </source>
</evidence>
<dbReference type="InterPro" id="IPR043149">
    <property type="entry name" value="TagF_N"/>
</dbReference>
<evidence type="ECO:0000256" key="5">
    <source>
        <dbReference type="ARBA" id="ARBA00022944"/>
    </source>
</evidence>
<dbReference type="InterPro" id="IPR051612">
    <property type="entry name" value="Teichoic_Acid_Biosynth"/>
</dbReference>
<comment type="similarity">
    <text evidence="2">Belongs to the CDP-glycerol glycerophosphotransferase family.</text>
</comment>
<dbReference type="InterPro" id="IPR036412">
    <property type="entry name" value="HAD-like_sf"/>
</dbReference>